<evidence type="ECO:0000313" key="8">
    <source>
        <dbReference type="EnsemblPlants" id="AET3Gv21059800.45"/>
    </source>
</evidence>
<keyword evidence="5" id="KW-0611">Plant defense</keyword>
<keyword evidence="2" id="KW-0433">Leucine-rich repeat</keyword>
<feature type="coiled-coil region" evidence="6">
    <location>
        <begin position="72"/>
        <end position="106"/>
    </location>
</feature>
<keyword evidence="3" id="KW-0677">Repeat</keyword>
<reference evidence="9" key="1">
    <citation type="journal article" date="2014" name="Science">
        <title>Ancient hybridizations among the ancestral genomes of bread wheat.</title>
        <authorList>
            <consortium name="International Wheat Genome Sequencing Consortium,"/>
            <person name="Marcussen T."/>
            <person name="Sandve S.R."/>
            <person name="Heier L."/>
            <person name="Spannagl M."/>
            <person name="Pfeifer M."/>
            <person name="Jakobsen K.S."/>
            <person name="Wulff B.B."/>
            <person name="Steuernagel B."/>
            <person name="Mayer K.F."/>
            <person name="Olsen O.A."/>
        </authorList>
    </citation>
    <scope>NUCLEOTIDE SEQUENCE [LARGE SCALE GENOMIC DNA]</scope>
    <source>
        <strain evidence="9">cv. AL8/78</strain>
    </source>
</reference>
<feature type="domain" description="Disease resistance N-terminal" evidence="7">
    <location>
        <begin position="57"/>
        <end position="142"/>
    </location>
</feature>
<keyword evidence="6" id="KW-0175">Coiled coil</keyword>
<reference evidence="9" key="2">
    <citation type="journal article" date="2017" name="Nat. Plants">
        <title>The Aegilops tauschii genome reveals multiple impacts of transposons.</title>
        <authorList>
            <person name="Zhao G."/>
            <person name="Zou C."/>
            <person name="Li K."/>
            <person name="Wang K."/>
            <person name="Li T."/>
            <person name="Gao L."/>
            <person name="Zhang X."/>
            <person name="Wang H."/>
            <person name="Yang Z."/>
            <person name="Liu X."/>
            <person name="Jiang W."/>
            <person name="Mao L."/>
            <person name="Kong X."/>
            <person name="Jiao Y."/>
            <person name="Jia J."/>
        </authorList>
    </citation>
    <scope>NUCLEOTIDE SEQUENCE [LARGE SCALE GENOMIC DNA]</scope>
    <source>
        <strain evidence="9">cv. AL8/78</strain>
    </source>
</reference>
<keyword evidence="4" id="KW-0547">Nucleotide-binding</keyword>
<dbReference type="InterPro" id="IPR041118">
    <property type="entry name" value="Rx_N"/>
</dbReference>
<accession>A0A453GKD4</accession>
<evidence type="ECO:0000256" key="2">
    <source>
        <dbReference type="ARBA" id="ARBA00022614"/>
    </source>
</evidence>
<dbReference type="Gene3D" id="1.20.5.4130">
    <property type="match status" value="1"/>
</dbReference>
<sequence length="164" mass="18430">HNLILHIRRESQGALYLSASLAVANTSFWCKRARARCCCDAMAEVAGMIASAVGNQVASKLGELVKDEIALLWGFEDDVEGLREKMEDLQALLLDADERMRRGEIQGKAVSRWLAKFKDVAYDVEDVLDDLDATALVEKTQSKVIHLLVIFVSRGYRYHSTFLR</sequence>
<evidence type="ECO:0000256" key="5">
    <source>
        <dbReference type="ARBA" id="ARBA00022821"/>
    </source>
</evidence>
<dbReference type="GO" id="GO:0006952">
    <property type="term" value="P:defense response"/>
    <property type="evidence" value="ECO:0007669"/>
    <property type="project" value="UniProtKB-KW"/>
</dbReference>
<dbReference type="GO" id="GO:0000166">
    <property type="term" value="F:nucleotide binding"/>
    <property type="evidence" value="ECO:0007669"/>
    <property type="project" value="UniProtKB-KW"/>
</dbReference>
<evidence type="ECO:0000256" key="6">
    <source>
        <dbReference type="SAM" id="Coils"/>
    </source>
</evidence>
<dbReference type="EnsemblPlants" id="AET3Gv21059800.45">
    <property type="protein sequence ID" value="AET3Gv21059800.45"/>
    <property type="gene ID" value="AET3Gv21059800"/>
</dbReference>
<dbReference type="Gramene" id="AET3Gv21059800.45">
    <property type="protein sequence ID" value="AET3Gv21059800.45"/>
    <property type="gene ID" value="AET3Gv21059800"/>
</dbReference>
<dbReference type="Proteomes" id="UP000015105">
    <property type="component" value="Chromosome 3D"/>
</dbReference>
<dbReference type="Pfam" id="PF18052">
    <property type="entry name" value="Rx_N"/>
    <property type="match status" value="1"/>
</dbReference>
<dbReference type="AlphaFoldDB" id="A0A453GKD4"/>
<evidence type="ECO:0000256" key="1">
    <source>
        <dbReference type="ARBA" id="ARBA00008894"/>
    </source>
</evidence>
<comment type="similarity">
    <text evidence="1">Belongs to the disease resistance NB-LRR family.</text>
</comment>
<reference evidence="8" key="4">
    <citation type="submission" date="2019-03" db="UniProtKB">
        <authorList>
            <consortium name="EnsemblPlants"/>
        </authorList>
    </citation>
    <scope>IDENTIFICATION</scope>
</reference>
<reference evidence="8" key="3">
    <citation type="journal article" date="2017" name="Nature">
        <title>Genome sequence of the progenitor of the wheat D genome Aegilops tauschii.</title>
        <authorList>
            <person name="Luo M.C."/>
            <person name="Gu Y.Q."/>
            <person name="Puiu D."/>
            <person name="Wang H."/>
            <person name="Twardziok S.O."/>
            <person name="Deal K.R."/>
            <person name="Huo N."/>
            <person name="Zhu T."/>
            <person name="Wang L."/>
            <person name="Wang Y."/>
            <person name="McGuire P.E."/>
            <person name="Liu S."/>
            <person name="Long H."/>
            <person name="Ramasamy R.K."/>
            <person name="Rodriguez J.C."/>
            <person name="Van S.L."/>
            <person name="Yuan L."/>
            <person name="Wang Z."/>
            <person name="Xia Z."/>
            <person name="Xiao L."/>
            <person name="Anderson O.D."/>
            <person name="Ouyang S."/>
            <person name="Liang Y."/>
            <person name="Zimin A.V."/>
            <person name="Pertea G."/>
            <person name="Qi P."/>
            <person name="Bennetzen J.L."/>
            <person name="Dai X."/>
            <person name="Dawson M.W."/>
            <person name="Muller H.G."/>
            <person name="Kugler K."/>
            <person name="Rivarola-Duarte L."/>
            <person name="Spannagl M."/>
            <person name="Mayer K.F.X."/>
            <person name="Lu F.H."/>
            <person name="Bevan M.W."/>
            <person name="Leroy P."/>
            <person name="Li P."/>
            <person name="You F.M."/>
            <person name="Sun Q."/>
            <person name="Liu Z."/>
            <person name="Lyons E."/>
            <person name="Wicker T."/>
            <person name="Salzberg S.L."/>
            <person name="Devos K.M."/>
            <person name="Dvorak J."/>
        </authorList>
    </citation>
    <scope>NUCLEOTIDE SEQUENCE [LARGE SCALE GENOMIC DNA]</scope>
    <source>
        <strain evidence="8">cv. AL8/78</strain>
    </source>
</reference>
<reference evidence="8" key="5">
    <citation type="journal article" date="2021" name="G3 (Bethesda)">
        <title>Aegilops tauschii genome assembly Aet v5.0 features greater sequence contiguity and improved annotation.</title>
        <authorList>
            <person name="Wang L."/>
            <person name="Zhu T."/>
            <person name="Rodriguez J.C."/>
            <person name="Deal K.R."/>
            <person name="Dubcovsky J."/>
            <person name="McGuire P.E."/>
            <person name="Lux T."/>
            <person name="Spannagl M."/>
            <person name="Mayer K.F.X."/>
            <person name="Baldrich P."/>
            <person name="Meyers B.C."/>
            <person name="Huo N."/>
            <person name="Gu Y.Q."/>
            <person name="Zhou H."/>
            <person name="Devos K.M."/>
            <person name="Bennetzen J.L."/>
            <person name="Unver T."/>
            <person name="Budak H."/>
            <person name="Gulick P.J."/>
            <person name="Galiba G."/>
            <person name="Kalapos B."/>
            <person name="Nelson D.R."/>
            <person name="Li P."/>
            <person name="You F.M."/>
            <person name="Luo M.C."/>
            <person name="Dvorak J."/>
        </authorList>
    </citation>
    <scope>NUCLEOTIDE SEQUENCE [LARGE SCALE GENOMIC DNA]</scope>
    <source>
        <strain evidence="8">cv. AL8/78</strain>
    </source>
</reference>
<keyword evidence="9" id="KW-1185">Reference proteome</keyword>
<evidence type="ECO:0000313" key="9">
    <source>
        <dbReference type="Proteomes" id="UP000015105"/>
    </source>
</evidence>
<evidence type="ECO:0000256" key="4">
    <source>
        <dbReference type="ARBA" id="ARBA00022741"/>
    </source>
</evidence>
<name>A0A453GKD4_AEGTS</name>
<organism evidence="8 9">
    <name type="scientific">Aegilops tauschii subsp. strangulata</name>
    <name type="common">Goatgrass</name>
    <dbReference type="NCBI Taxonomy" id="200361"/>
    <lineage>
        <taxon>Eukaryota</taxon>
        <taxon>Viridiplantae</taxon>
        <taxon>Streptophyta</taxon>
        <taxon>Embryophyta</taxon>
        <taxon>Tracheophyta</taxon>
        <taxon>Spermatophyta</taxon>
        <taxon>Magnoliopsida</taxon>
        <taxon>Liliopsida</taxon>
        <taxon>Poales</taxon>
        <taxon>Poaceae</taxon>
        <taxon>BOP clade</taxon>
        <taxon>Pooideae</taxon>
        <taxon>Triticodae</taxon>
        <taxon>Triticeae</taxon>
        <taxon>Triticinae</taxon>
        <taxon>Aegilops</taxon>
    </lineage>
</organism>
<dbReference type="PANTHER" id="PTHR19338:SF73">
    <property type="entry name" value="DISEASE RESISTANCE PROTEIN RGA2-LIKE"/>
    <property type="match status" value="1"/>
</dbReference>
<evidence type="ECO:0000259" key="7">
    <source>
        <dbReference type="Pfam" id="PF18052"/>
    </source>
</evidence>
<evidence type="ECO:0000256" key="3">
    <source>
        <dbReference type="ARBA" id="ARBA00022737"/>
    </source>
</evidence>
<dbReference type="PANTHER" id="PTHR19338">
    <property type="entry name" value="TRANSLOCASE OF INNER MITOCHONDRIAL MEMBRANE 13 HOMOLOG"/>
    <property type="match status" value="1"/>
</dbReference>
<proteinExistence type="inferred from homology"/>
<protein>
    <recommendedName>
        <fullName evidence="7">Disease resistance N-terminal domain-containing protein</fullName>
    </recommendedName>
</protein>